<evidence type="ECO:0000313" key="4">
    <source>
        <dbReference type="Proteomes" id="UP001317705"/>
    </source>
</evidence>
<evidence type="ECO:0000313" key="3">
    <source>
        <dbReference type="EMBL" id="BDV43345.1"/>
    </source>
</evidence>
<dbReference type="RefSeq" id="WP_281999451.1">
    <property type="nucleotide sequence ID" value="NZ_AP027151.1"/>
</dbReference>
<feature type="compositionally biased region" description="Basic and acidic residues" evidence="1">
    <location>
        <begin position="250"/>
        <end position="263"/>
    </location>
</feature>
<feature type="compositionally biased region" description="Low complexity" evidence="1">
    <location>
        <begin position="137"/>
        <end position="186"/>
    </location>
</feature>
<proteinExistence type="predicted"/>
<feature type="chain" id="PRO_5046845661" description="Cohesin domain-containing protein" evidence="2">
    <location>
        <begin position="25"/>
        <end position="446"/>
    </location>
</feature>
<keyword evidence="2" id="KW-0732">Signal</keyword>
<feature type="signal peptide" evidence="2">
    <location>
        <begin position="1"/>
        <end position="24"/>
    </location>
</feature>
<evidence type="ECO:0000256" key="1">
    <source>
        <dbReference type="SAM" id="MobiDB-lite"/>
    </source>
</evidence>
<reference evidence="3 4" key="1">
    <citation type="submission" date="2022-12" db="EMBL/GenBank/DDBJ databases">
        <title>Polyphasic characterization of Geotalea uranireducens NIT-SL11 newly isolated from a complex of sewage sludge and microbially reduced graphene oxide.</title>
        <authorList>
            <person name="Xie L."/>
            <person name="Yoshida N."/>
            <person name="Meng L."/>
        </authorList>
    </citation>
    <scope>NUCLEOTIDE SEQUENCE [LARGE SCALE GENOMIC DNA]</scope>
    <source>
        <strain evidence="3 4">NIT-SL11</strain>
    </source>
</reference>
<name>A0ABN6VSQ0_9BACT</name>
<protein>
    <recommendedName>
        <fullName evidence="5">Cohesin domain-containing protein</fullName>
    </recommendedName>
</protein>
<sequence>MKLKLILWAAALMVLWLVVPEARAQSSGSLSLVENGQANSVEFTVYANGFANVQGVQFTLSYDAAVLSNPQVTKGSFAGSAFLESNTRSSGTVTVAMIQMTALSGSGPVAFVTFDRKTTSKATVALQYMIVPANGPEESSSTSNTSEGSQGESATTTDSSSSTGSSTTGSEAATSTTGTTTPSSSGYQEYGTSTITGVETGTAASGGGAAAPGNATVPAENSQEVPGPALTEEPAQSPSPAAEGAVTNEPRPERNSASPEEHGEGKYVAYASVLDRFKAFVGERTPQALMALFQKPVSEAISQEPAICLTDGKTTAKVLVALAEGEKNAPNFALRGATLKSLKKDARHWVVEALPAAGRHDASLTVVYGAYMVDYPLTVAPPIEQPNDRKLLTNEAGFIQFIAQRGSDKSPLFDLNKDGKRDYLDDFIFTANYLVIHGSGKGHKAK</sequence>
<dbReference type="SUPFAM" id="SSF49384">
    <property type="entry name" value="Carbohydrate-binding domain"/>
    <property type="match status" value="1"/>
</dbReference>
<evidence type="ECO:0008006" key="5">
    <source>
        <dbReference type="Google" id="ProtNLM"/>
    </source>
</evidence>
<accession>A0ABN6VSQ0</accession>
<feature type="region of interest" description="Disordered" evidence="1">
    <location>
        <begin position="134"/>
        <end position="263"/>
    </location>
</feature>
<feature type="compositionally biased region" description="Low complexity" evidence="1">
    <location>
        <begin position="211"/>
        <end position="220"/>
    </location>
</feature>
<keyword evidence="4" id="KW-1185">Reference proteome</keyword>
<evidence type="ECO:0000256" key="2">
    <source>
        <dbReference type="SAM" id="SignalP"/>
    </source>
</evidence>
<dbReference type="CDD" id="cd08547">
    <property type="entry name" value="Type_II_cohesin"/>
    <property type="match status" value="1"/>
</dbReference>
<dbReference type="EMBL" id="AP027151">
    <property type="protein sequence ID" value="BDV43345.1"/>
    <property type="molecule type" value="Genomic_DNA"/>
</dbReference>
<organism evidence="3 4">
    <name type="scientific">Geotalea uraniireducens</name>
    <dbReference type="NCBI Taxonomy" id="351604"/>
    <lineage>
        <taxon>Bacteria</taxon>
        <taxon>Pseudomonadati</taxon>
        <taxon>Thermodesulfobacteriota</taxon>
        <taxon>Desulfuromonadia</taxon>
        <taxon>Geobacterales</taxon>
        <taxon>Geobacteraceae</taxon>
        <taxon>Geotalea</taxon>
    </lineage>
</organism>
<dbReference type="Gene3D" id="2.60.40.680">
    <property type="match status" value="1"/>
</dbReference>
<dbReference type="InterPro" id="IPR008965">
    <property type="entry name" value="CBM2/CBM3_carb-bd_dom_sf"/>
</dbReference>
<dbReference type="Proteomes" id="UP001317705">
    <property type="component" value="Chromosome"/>
</dbReference>
<gene>
    <name evidence="3" type="ORF">GURASL_22680</name>
</gene>